<evidence type="ECO:0000256" key="1">
    <source>
        <dbReference type="SAM" id="MobiDB-lite"/>
    </source>
</evidence>
<dbReference type="Proteomes" id="UP001222027">
    <property type="component" value="Unassembled WGS sequence"/>
</dbReference>
<reference evidence="2 3" key="1">
    <citation type="submission" date="2022-12" db="EMBL/GenBank/DDBJ databases">
        <title>Chromosome-scale assembly of the Ensete ventricosum genome.</title>
        <authorList>
            <person name="Dussert Y."/>
            <person name="Stocks J."/>
            <person name="Wendawek A."/>
            <person name="Woldeyes F."/>
            <person name="Nichols R.A."/>
            <person name="Borrell J.S."/>
        </authorList>
    </citation>
    <scope>NUCLEOTIDE SEQUENCE [LARGE SCALE GENOMIC DNA]</scope>
    <source>
        <strain evidence="3">cv. Maze</strain>
        <tissue evidence="2">Seeds</tissue>
    </source>
</reference>
<organism evidence="2 3">
    <name type="scientific">Ensete ventricosum</name>
    <name type="common">Abyssinian banana</name>
    <name type="synonym">Musa ensete</name>
    <dbReference type="NCBI Taxonomy" id="4639"/>
    <lineage>
        <taxon>Eukaryota</taxon>
        <taxon>Viridiplantae</taxon>
        <taxon>Streptophyta</taxon>
        <taxon>Embryophyta</taxon>
        <taxon>Tracheophyta</taxon>
        <taxon>Spermatophyta</taxon>
        <taxon>Magnoliopsida</taxon>
        <taxon>Liliopsida</taxon>
        <taxon>Zingiberales</taxon>
        <taxon>Musaceae</taxon>
        <taxon>Ensete</taxon>
    </lineage>
</organism>
<protein>
    <submittedName>
        <fullName evidence="2">Uncharacterized protein</fullName>
    </submittedName>
</protein>
<accession>A0AAV8RCM5</accession>
<dbReference type="AlphaFoldDB" id="A0AAV8RCM5"/>
<dbReference type="EMBL" id="JAQQAF010000003">
    <property type="protein sequence ID" value="KAJ8499560.1"/>
    <property type="molecule type" value="Genomic_DNA"/>
</dbReference>
<keyword evidence="3" id="KW-1185">Reference proteome</keyword>
<proteinExistence type="predicted"/>
<evidence type="ECO:0000313" key="3">
    <source>
        <dbReference type="Proteomes" id="UP001222027"/>
    </source>
</evidence>
<evidence type="ECO:0000313" key="2">
    <source>
        <dbReference type="EMBL" id="KAJ8499560.1"/>
    </source>
</evidence>
<gene>
    <name evidence="2" type="ORF">OPV22_010112</name>
</gene>
<sequence>MGAKGALRSHGLPASSRADIVPATTGDTGVQQIQLTLVQPNLLCPWRPTENATAAGGDTPANLARDSIEAACEGLPAVAVPSPSPPFTEPLQGTGEQGEVAIIDRLASLGQGDEVLSPAAQAMRSLA</sequence>
<name>A0AAV8RCM5_ENSVE</name>
<feature type="region of interest" description="Disordered" evidence="1">
    <location>
        <begin position="1"/>
        <end position="20"/>
    </location>
</feature>
<comment type="caution">
    <text evidence="2">The sequence shown here is derived from an EMBL/GenBank/DDBJ whole genome shotgun (WGS) entry which is preliminary data.</text>
</comment>